<dbReference type="AlphaFoldDB" id="A0A1R1PI54"/>
<dbReference type="GO" id="GO:0005385">
    <property type="term" value="F:zinc ion transmembrane transporter activity"/>
    <property type="evidence" value="ECO:0007669"/>
    <property type="project" value="TreeGrafter"/>
</dbReference>
<gene>
    <name evidence="7" type="ORF">AX774_g5947</name>
    <name evidence="6" type="ORF">AX774_g7161</name>
</gene>
<feature type="transmembrane region" description="Helical" evidence="5">
    <location>
        <begin position="223"/>
        <end position="243"/>
    </location>
</feature>
<dbReference type="InterPro" id="IPR003689">
    <property type="entry name" value="ZIP"/>
</dbReference>
<comment type="caution">
    <text evidence="7">The sequence shown here is derived from an EMBL/GenBank/DDBJ whole genome shotgun (WGS) entry which is preliminary data.</text>
</comment>
<evidence type="ECO:0000256" key="3">
    <source>
        <dbReference type="ARBA" id="ARBA00022989"/>
    </source>
</evidence>
<keyword evidence="4 5" id="KW-0472">Membrane</keyword>
<feature type="transmembrane region" description="Helical" evidence="5">
    <location>
        <begin position="264"/>
        <end position="283"/>
    </location>
</feature>
<sequence length="284" mass="31447">MNALILLGWPVLGNYAHYSEVLFILSIFLMHLFEHLMVLYLSGSESMPHLQTIEITEKETANSHKNEFSRNNAILGDAAVLELKTDCTYKNTTDSDDIVRQKGLGSGANSGHGHGLRLLDSKRKRDISSYILEFSVSFHSVIVGLTVGMTSESTAKLLAIALSFHQFFEGIAMGERLVDLYSNSKKHKLMFVGAAVYMFSTPLGQVIGMSIHSSFAPRSPSSLIVLGFMEAICSGILLYSSVVDLILPEFSSRDFLEMRNWRKICCFLSMYLGTAGMSIVGHWA</sequence>
<dbReference type="Proteomes" id="UP000188320">
    <property type="component" value="Unassembled WGS sequence"/>
</dbReference>
<evidence type="ECO:0000313" key="7">
    <source>
        <dbReference type="EMBL" id="OMH80609.1"/>
    </source>
</evidence>
<dbReference type="GO" id="GO:0005886">
    <property type="term" value="C:plasma membrane"/>
    <property type="evidence" value="ECO:0007669"/>
    <property type="project" value="TreeGrafter"/>
</dbReference>
<evidence type="ECO:0000313" key="6">
    <source>
        <dbReference type="EMBL" id="OMH79428.1"/>
    </source>
</evidence>
<keyword evidence="3 5" id="KW-1133">Transmembrane helix</keyword>
<reference evidence="8" key="2">
    <citation type="submission" date="2017-01" db="EMBL/GenBank/DDBJ databases">
        <authorList>
            <person name="Wang Y."/>
            <person name="White M."/>
            <person name="Kvist S."/>
            <person name="Moncalvo J.-M."/>
        </authorList>
    </citation>
    <scope>NUCLEOTIDE SEQUENCE [LARGE SCALE GENOMIC DNA]</scope>
    <source>
        <strain evidence="8">COL-18-3</strain>
    </source>
</reference>
<dbReference type="Pfam" id="PF02535">
    <property type="entry name" value="Zip"/>
    <property type="match status" value="1"/>
</dbReference>
<dbReference type="PANTHER" id="PTHR11040">
    <property type="entry name" value="ZINC/IRON TRANSPORTER"/>
    <property type="match status" value="1"/>
</dbReference>
<evidence type="ECO:0000256" key="1">
    <source>
        <dbReference type="ARBA" id="ARBA00004141"/>
    </source>
</evidence>
<evidence type="ECO:0000313" key="8">
    <source>
        <dbReference type="Proteomes" id="UP000188320"/>
    </source>
</evidence>
<organism evidence="7 8">
    <name type="scientific">Zancudomyces culisetae</name>
    <name type="common">Gut fungus</name>
    <name type="synonym">Smittium culisetae</name>
    <dbReference type="NCBI Taxonomy" id="1213189"/>
    <lineage>
        <taxon>Eukaryota</taxon>
        <taxon>Fungi</taxon>
        <taxon>Fungi incertae sedis</taxon>
        <taxon>Zoopagomycota</taxon>
        <taxon>Kickxellomycotina</taxon>
        <taxon>Harpellomycetes</taxon>
        <taxon>Harpellales</taxon>
        <taxon>Legeriomycetaceae</taxon>
        <taxon>Zancudomyces</taxon>
    </lineage>
</organism>
<dbReference type="OrthoDB" id="448280at2759"/>
<accession>A0A1R1PI54</accession>
<evidence type="ECO:0000256" key="5">
    <source>
        <dbReference type="SAM" id="Phobius"/>
    </source>
</evidence>
<dbReference type="EMBL" id="LSSK01001557">
    <property type="protein sequence ID" value="OMH79428.1"/>
    <property type="molecule type" value="Genomic_DNA"/>
</dbReference>
<reference evidence="7" key="1">
    <citation type="submission" date="2017-01" db="EMBL/GenBank/DDBJ databases">
        <authorList>
            <person name="Mah S.A."/>
            <person name="Swanson W.J."/>
            <person name="Moy G.W."/>
            <person name="Vacquier V.D."/>
        </authorList>
    </citation>
    <scope>NUCLEOTIDE SEQUENCE [LARGE SCALE GENOMIC DNA]</scope>
    <source>
        <strain evidence="7">COL-18-3</strain>
    </source>
</reference>
<feature type="transmembrane region" description="Helical" evidence="5">
    <location>
        <begin position="189"/>
        <end position="211"/>
    </location>
</feature>
<comment type="subcellular location">
    <subcellularLocation>
        <location evidence="1">Membrane</location>
        <topology evidence="1">Multi-pass membrane protein</topology>
    </subcellularLocation>
</comment>
<keyword evidence="2 5" id="KW-0812">Transmembrane</keyword>
<dbReference type="EMBL" id="LSSK01001130">
    <property type="protein sequence ID" value="OMH80609.1"/>
    <property type="molecule type" value="Genomic_DNA"/>
</dbReference>
<evidence type="ECO:0000256" key="4">
    <source>
        <dbReference type="ARBA" id="ARBA00023136"/>
    </source>
</evidence>
<dbReference type="PANTHER" id="PTHR11040:SF44">
    <property type="entry name" value="PROTEIN ZNTC-RELATED"/>
    <property type="match status" value="1"/>
</dbReference>
<keyword evidence="8" id="KW-1185">Reference proteome</keyword>
<protein>
    <submittedName>
        <fullName evidence="7">Fe(2+) transport protein 2</fullName>
    </submittedName>
</protein>
<proteinExistence type="predicted"/>
<feature type="transmembrane region" description="Helical" evidence="5">
    <location>
        <begin position="23"/>
        <end position="41"/>
    </location>
</feature>
<evidence type="ECO:0000256" key="2">
    <source>
        <dbReference type="ARBA" id="ARBA00022692"/>
    </source>
</evidence>
<name>A0A1R1PI54_ZANCU</name>